<dbReference type="InterPro" id="IPR049352">
    <property type="entry name" value="Rost"/>
</dbReference>
<feature type="transmembrane region" description="Helical" evidence="1">
    <location>
        <begin position="131"/>
        <end position="152"/>
    </location>
</feature>
<organism evidence="2">
    <name type="scientific">Cacopsylla melanoneura</name>
    <dbReference type="NCBI Taxonomy" id="428564"/>
    <lineage>
        <taxon>Eukaryota</taxon>
        <taxon>Metazoa</taxon>
        <taxon>Ecdysozoa</taxon>
        <taxon>Arthropoda</taxon>
        <taxon>Hexapoda</taxon>
        <taxon>Insecta</taxon>
        <taxon>Pterygota</taxon>
        <taxon>Neoptera</taxon>
        <taxon>Paraneoptera</taxon>
        <taxon>Hemiptera</taxon>
        <taxon>Sternorrhyncha</taxon>
        <taxon>Psylloidea</taxon>
        <taxon>Psyllidae</taxon>
        <taxon>Psyllinae</taxon>
        <taxon>Cacopsylla</taxon>
    </lineage>
</organism>
<name>A0A8D8RMB2_9HEMI</name>
<keyword evidence="1" id="KW-0812">Transmembrane</keyword>
<evidence type="ECO:0000256" key="1">
    <source>
        <dbReference type="SAM" id="Phobius"/>
    </source>
</evidence>
<dbReference type="EMBL" id="HBUF01174876">
    <property type="protein sequence ID" value="CAG6653719.1"/>
    <property type="molecule type" value="Transcribed_RNA"/>
</dbReference>
<dbReference type="PANTHER" id="PTHR12242:SF49">
    <property type="entry name" value="HEADBUTT, ISOFORM E"/>
    <property type="match status" value="1"/>
</dbReference>
<dbReference type="AlphaFoldDB" id="A0A8D8RMB2"/>
<dbReference type="EMBL" id="HBUF01512330">
    <property type="protein sequence ID" value="CAG6746974.1"/>
    <property type="molecule type" value="Transcribed_RNA"/>
</dbReference>
<keyword evidence="1" id="KW-1133">Transmembrane helix</keyword>
<feature type="transmembrane region" description="Helical" evidence="1">
    <location>
        <begin position="233"/>
        <end position="257"/>
    </location>
</feature>
<proteinExistence type="predicted"/>
<evidence type="ECO:0000313" key="2">
    <source>
        <dbReference type="EMBL" id="CAG6653725.1"/>
    </source>
</evidence>
<dbReference type="GO" id="GO:0016020">
    <property type="term" value="C:membrane"/>
    <property type="evidence" value="ECO:0007669"/>
    <property type="project" value="TreeGrafter"/>
</dbReference>
<reference evidence="2" key="1">
    <citation type="submission" date="2021-05" db="EMBL/GenBank/DDBJ databases">
        <authorList>
            <person name="Alioto T."/>
            <person name="Alioto T."/>
            <person name="Gomez Garrido J."/>
        </authorList>
    </citation>
    <scope>NUCLEOTIDE SEQUENCE</scope>
</reference>
<sequence>MTKMVAASCWTESLYPKIKQAEDFSPDQFYKSQWQKKPGVSIYFLVYRWVTAALLAVYAVATIFEKEPLSRPSLVYPKYPIYLTNWVVWMCAVQAMLGTGIVTFYFQKLRNSKHADAAEAESILVQNLTKVYWATQTIAIVSSIAVSVVFWVGVYNPDINPLNVFTFTSHGLIAAYLVVDALIVAHPFRLSDFLWVFVFSATYIGFSLVYFLLGGTDRFNRNFIYSILDWQDPWSAFLTSAFVILFQLFIHLVVWCLTYSTRNLAHYLYNKDSPSSPKKVETVIDIIDTEAPPPAVVTAQAGNDQK</sequence>
<accession>A0A8D8RMB2</accession>
<feature type="transmembrane region" description="Helical" evidence="1">
    <location>
        <begin position="164"/>
        <end position="186"/>
    </location>
</feature>
<dbReference type="EMBL" id="HBUF01512331">
    <property type="protein sequence ID" value="CAG6746975.1"/>
    <property type="molecule type" value="Transcribed_RNA"/>
</dbReference>
<feature type="transmembrane region" description="Helical" evidence="1">
    <location>
        <begin position="193"/>
        <end position="213"/>
    </location>
</feature>
<feature type="transmembrane region" description="Helical" evidence="1">
    <location>
        <begin position="81"/>
        <end position="106"/>
    </location>
</feature>
<dbReference type="Pfam" id="PF21534">
    <property type="entry name" value="Rost"/>
    <property type="match status" value="1"/>
</dbReference>
<protein>
    <submittedName>
        <fullName evidence="2">Protein rolling stone</fullName>
    </submittedName>
</protein>
<keyword evidence="1" id="KW-0472">Membrane</keyword>
<dbReference type="EMBL" id="HBUF01174878">
    <property type="protein sequence ID" value="CAG6653725.1"/>
    <property type="molecule type" value="Transcribed_RNA"/>
</dbReference>
<feature type="transmembrane region" description="Helical" evidence="1">
    <location>
        <begin position="40"/>
        <end position="61"/>
    </location>
</feature>
<dbReference type="PANTHER" id="PTHR12242">
    <property type="entry name" value="OS02G0130600 PROTEIN-RELATED"/>
    <property type="match status" value="1"/>
</dbReference>
<dbReference type="EMBL" id="HBUF01020003">
    <property type="protein sequence ID" value="CAG6610872.1"/>
    <property type="molecule type" value="Transcribed_RNA"/>
</dbReference>